<dbReference type="SUPFAM" id="SSF52374">
    <property type="entry name" value="Nucleotidylyl transferase"/>
    <property type="match status" value="1"/>
</dbReference>
<evidence type="ECO:0000256" key="10">
    <source>
        <dbReference type="HAMAP-Rule" id="MF_00244"/>
    </source>
</evidence>
<evidence type="ECO:0000259" key="11">
    <source>
        <dbReference type="Pfam" id="PF01467"/>
    </source>
</evidence>
<dbReference type="PANTHER" id="PTHR39321:SF3">
    <property type="entry name" value="PHOSPHOPANTETHEINE ADENYLYLTRANSFERASE"/>
    <property type="match status" value="1"/>
</dbReference>
<dbReference type="GO" id="GO:0004515">
    <property type="term" value="F:nicotinate-nucleotide adenylyltransferase activity"/>
    <property type="evidence" value="ECO:0007669"/>
    <property type="project" value="UniProtKB-EC"/>
</dbReference>
<accession>A0ABU4GR89</accession>
<comment type="catalytic activity">
    <reaction evidence="9 10">
        <text>nicotinate beta-D-ribonucleotide + ATP + H(+) = deamido-NAD(+) + diphosphate</text>
        <dbReference type="Rhea" id="RHEA:22860"/>
        <dbReference type="ChEBI" id="CHEBI:15378"/>
        <dbReference type="ChEBI" id="CHEBI:30616"/>
        <dbReference type="ChEBI" id="CHEBI:33019"/>
        <dbReference type="ChEBI" id="CHEBI:57502"/>
        <dbReference type="ChEBI" id="CHEBI:58437"/>
        <dbReference type="EC" id="2.7.7.18"/>
    </reaction>
</comment>
<evidence type="ECO:0000256" key="5">
    <source>
        <dbReference type="ARBA" id="ARBA00022695"/>
    </source>
</evidence>
<dbReference type="Gene3D" id="3.40.50.620">
    <property type="entry name" value="HUPs"/>
    <property type="match status" value="1"/>
</dbReference>
<dbReference type="EMBL" id="JAWONS010000278">
    <property type="protein sequence ID" value="MDW2799500.1"/>
    <property type="molecule type" value="Genomic_DNA"/>
</dbReference>
<proteinExistence type="inferred from homology"/>
<name>A0ABU4GR89_9CLOT</name>
<sequence>MGNIGIMGGTFDPIHNGHLMLGEQAFEEYQLDEVWFMPSGHPPHKNDRKITDPAVRLAMTKLAVRGKTGFICSDFEVRRNGSTYTSQTLKLLREAYPQHHFFFIIGADSLYEIEKWYEPEQVLSQAVFLAARREYEDAHPSMEKQIAILHNKYNADIRILHCEEMDISSEMLRERIAKGLSVSEYVPSEVSRFINNQGLYQEKDKA</sequence>
<evidence type="ECO:0000313" key="12">
    <source>
        <dbReference type="EMBL" id="MDW2799500.1"/>
    </source>
</evidence>
<comment type="function">
    <text evidence="1 10">Catalyzes the reversible adenylation of nicotinate mononucleotide (NaMN) to nicotinic acid adenine dinucleotide (NaAD).</text>
</comment>
<dbReference type="InterPro" id="IPR014729">
    <property type="entry name" value="Rossmann-like_a/b/a_fold"/>
</dbReference>
<dbReference type="CDD" id="cd02165">
    <property type="entry name" value="NMNAT"/>
    <property type="match status" value="1"/>
</dbReference>
<dbReference type="Pfam" id="PF01467">
    <property type="entry name" value="CTP_transf_like"/>
    <property type="match status" value="1"/>
</dbReference>
<feature type="domain" description="Cytidyltransferase-like" evidence="11">
    <location>
        <begin position="6"/>
        <end position="175"/>
    </location>
</feature>
<gene>
    <name evidence="10 12" type="primary">nadD</name>
    <name evidence="12" type="ORF">RZO55_18155</name>
</gene>
<dbReference type="RefSeq" id="WP_318065694.1">
    <property type="nucleotide sequence ID" value="NZ_JAWONS010000278.1"/>
</dbReference>
<dbReference type="HAMAP" id="MF_00244">
    <property type="entry name" value="NaMN_adenylyltr"/>
    <property type="match status" value="1"/>
</dbReference>
<keyword evidence="5 10" id="KW-0548">Nucleotidyltransferase</keyword>
<comment type="caution">
    <text evidence="12">The sequence shown here is derived from an EMBL/GenBank/DDBJ whole genome shotgun (WGS) entry which is preliminary data.</text>
</comment>
<dbReference type="NCBIfam" id="TIGR00125">
    <property type="entry name" value="cyt_tran_rel"/>
    <property type="match status" value="1"/>
</dbReference>
<dbReference type="InterPro" id="IPR004821">
    <property type="entry name" value="Cyt_trans-like"/>
</dbReference>
<evidence type="ECO:0000256" key="2">
    <source>
        <dbReference type="ARBA" id="ARBA00005019"/>
    </source>
</evidence>
<keyword evidence="8 10" id="KW-0520">NAD</keyword>
<evidence type="ECO:0000256" key="1">
    <source>
        <dbReference type="ARBA" id="ARBA00002324"/>
    </source>
</evidence>
<dbReference type="PANTHER" id="PTHR39321">
    <property type="entry name" value="NICOTINATE-NUCLEOTIDE ADENYLYLTRANSFERASE-RELATED"/>
    <property type="match status" value="1"/>
</dbReference>
<evidence type="ECO:0000256" key="4">
    <source>
        <dbReference type="ARBA" id="ARBA00022679"/>
    </source>
</evidence>
<organism evidence="12 13">
    <name type="scientific">Clostridium boliviensis</name>
    <dbReference type="NCBI Taxonomy" id="318465"/>
    <lineage>
        <taxon>Bacteria</taxon>
        <taxon>Bacillati</taxon>
        <taxon>Bacillota</taxon>
        <taxon>Clostridia</taxon>
        <taxon>Eubacteriales</taxon>
        <taxon>Clostridiaceae</taxon>
        <taxon>Clostridium</taxon>
    </lineage>
</organism>
<dbReference type="EC" id="2.7.7.18" evidence="10"/>
<reference evidence="12 13" key="1">
    <citation type="submission" date="2023-10" db="EMBL/GenBank/DDBJ databases">
        <title>A novel Glycoside Hydrolase 43-Like Enzyme from Clostrdium boliviensis is an Endo-xylanase, and a Candidate for Xylooligosaccharides Production from Different Xylan Substrates.</title>
        <authorList>
            <person name="Alvarez M.T."/>
            <person name="Rocabado-Villegas L.R."/>
            <person name="Salas-Veizaga D.M."/>
            <person name="Linares-Pasten J.A."/>
            <person name="Gudmundsdottir E.E."/>
            <person name="Hreggvidsson G.O."/>
            <person name="Adlercreutz P."/>
            <person name="Nordberg Karlsson E."/>
        </authorList>
    </citation>
    <scope>NUCLEOTIDE SEQUENCE [LARGE SCALE GENOMIC DNA]</scope>
    <source>
        <strain evidence="12 13">E-1</strain>
    </source>
</reference>
<protein>
    <recommendedName>
        <fullName evidence="10">Probable nicotinate-nucleotide adenylyltransferase</fullName>
        <ecNumber evidence="10">2.7.7.18</ecNumber>
    </recommendedName>
    <alternativeName>
        <fullName evidence="10">Deamido-NAD(+) diphosphorylase</fullName>
    </alternativeName>
    <alternativeName>
        <fullName evidence="10">Deamido-NAD(+) pyrophosphorylase</fullName>
    </alternativeName>
    <alternativeName>
        <fullName evidence="10">Nicotinate mononucleotide adenylyltransferase</fullName>
        <shortName evidence="10">NaMN adenylyltransferase</shortName>
    </alternativeName>
</protein>
<evidence type="ECO:0000256" key="3">
    <source>
        <dbReference type="ARBA" id="ARBA00022642"/>
    </source>
</evidence>
<evidence type="ECO:0000256" key="8">
    <source>
        <dbReference type="ARBA" id="ARBA00023027"/>
    </source>
</evidence>
<keyword evidence="7 10" id="KW-0067">ATP-binding</keyword>
<evidence type="ECO:0000256" key="6">
    <source>
        <dbReference type="ARBA" id="ARBA00022741"/>
    </source>
</evidence>
<dbReference type="InterPro" id="IPR005248">
    <property type="entry name" value="NadD/NMNAT"/>
</dbReference>
<keyword evidence="6 10" id="KW-0547">Nucleotide-binding</keyword>
<evidence type="ECO:0000256" key="9">
    <source>
        <dbReference type="ARBA" id="ARBA00048721"/>
    </source>
</evidence>
<keyword evidence="3 10" id="KW-0662">Pyridine nucleotide biosynthesis</keyword>
<dbReference type="NCBIfam" id="NF000840">
    <property type="entry name" value="PRK00071.1-3"/>
    <property type="match status" value="1"/>
</dbReference>
<keyword evidence="13" id="KW-1185">Reference proteome</keyword>
<evidence type="ECO:0000256" key="7">
    <source>
        <dbReference type="ARBA" id="ARBA00022840"/>
    </source>
</evidence>
<dbReference type="NCBIfam" id="TIGR00482">
    <property type="entry name" value="nicotinate (nicotinamide) nucleotide adenylyltransferase"/>
    <property type="match status" value="1"/>
</dbReference>
<comment type="pathway">
    <text evidence="2 10">Cofactor biosynthesis; NAD(+) biosynthesis; deamido-NAD(+) from nicotinate D-ribonucleotide: step 1/1.</text>
</comment>
<dbReference type="Proteomes" id="UP001276854">
    <property type="component" value="Unassembled WGS sequence"/>
</dbReference>
<comment type="similarity">
    <text evidence="10">Belongs to the NadD family.</text>
</comment>
<evidence type="ECO:0000313" key="13">
    <source>
        <dbReference type="Proteomes" id="UP001276854"/>
    </source>
</evidence>
<keyword evidence="4 10" id="KW-0808">Transferase</keyword>